<name>A0A418W9T2_9PROT</name>
<dbReference type="PANTHER" id="PTHR30055">
    <property type="entry name" value="HTH-TYPE TRANSCRIPTIONAL REGULATOR RUTR"/>
    <property type="match status" value="1"/>
</dbReference>
<gene>
    <name evidence="4" type="ORF">D3874_06715</name>
</gene>
<dbReference type="Proteomes" id="UP000284605">
    <property type="component" value="Unassembled WGS sequence"/>
</dbReference>
<dbReference type="Gene3D" id="1.10.357.10">
    <property type="entry name" value="Tetracycline Repressor, domain 2"/>
    <property type="match status" value="1"/>
</dbReference>
<dbReference type="EMBL" id="QYUK01000011">
    <property type="protein sequence ID" value="RJF86748.1"/>
    <property type="molecule type" value="Genomic_DNA"/>
</dbReference>
<evidence type="ECO:0000313" key="4">
    <source>
        <dbReference type="EMBL" id="RJF86748.1"/>
    </source>
</evidence>
<feature type="domain" description="HTH tetR-type" evidence="3">
    <location>
        <begin position="15"/>
        <end position="75"/>
    </location>
</feature>
<keyword evidence="5" id="KW-1185">Reference proteome</keyword>
<dbReference type="PANTHER" id="PTHR30055:SF223">
    <property type="entry name" value="HTH-TYPE TRANSCRIPTIONAL REGULATOR UIDR"/>
    <property type="match status" value="1"/>
</dbReference>
<dbReference type="RefSeq" id="WP_119777392.1">
    <property type="nucleotide sequence ID" value="NZ_QYUK01000011.1"/>
</dbReference>
<dbReference type="InterPro" id="IPR001647">
    <property type="entry name" value="HTH_TetR"/>
</dbReference>
<dbReference type="GO" id="GO:0000976">
    <property type="term" value="F:transcription cis-regulatory region binding"/>
    <property type="evidence" value="ECO:0007669"/>
    <property type="project" value="TreeGrafter"/>
</dbReference>
<dbReference type="GO" id="GO:0003700">
    <property type="term" value="F:DNA-binding transcription factor activity"/>
    <property type="evidence" value="ECO:0007669"/>
    <property type="project" value="TreeGrafter"/>
</dbReference>
<comment type="caution">
    <text evidence="4">The sequence shown here is derived from an EMBL/GenBank/DDBJ whole genome shotgun (WGS) entry which is preliminary data.</text>
</comment>
<keyword evidence="1 2" id="KW-0238">DNA-binding</keyword>
<dbReference type="PRINTS" id="PR00455">
    <property type="entry name" value="HTHTETR"/>
</dbReference>
<dbReference type="PROSITE" id="PS50977">
    <property type="entry name" value="HTH_TETR_2"/>
    <property type="match status" value="1"/>
</dbReference>
<evidence type="ECO:0000256" key="1">
    <source>
        <dbReference type="ARBA" id="ARBA00023125"/>
    </source>
</evidence>
<accession>A0A418W9T2</accession>
<organism evidence="4 5">
    <name type="scientific">Oleomonas cavernae</name>
    <dbReference type="NCBI Taxonomy" id="2320859"/>
    <lineage>
        <taxon>Bacteria</taxon>
        <taxon>Pseudomonadati</taxon>
        <taxon>Pseudomonadota</taxon>
        <taxon>Alphaproteobacteria</taxon>
        <taxon>Acetobacterales</taxon>
        <taxon>Acetobacteraceae</taxon>
        <taxon>Oleomonas</taxon>
    </lineage>
</organism>
<protein>
    <submittedName>
        <fullName evidence="4">TetR/AcrR family transcriptional regulator</fullName>
    </submittedName>
</protein>
<dbReference type="AlphaFoldDB" id="A0A418W9T2"/>
<proteinExistence type="predicted"/>
<dbReference type="Pfam" id="PF00440">
    <property type="entry name" value="TetR_N"/>
    <property type="match status" value="1"/>
</dbReference>
<evidence type="ECO:0000256" key="2">
    <source>
        <dbReference type="PROSITE-ProRule" id="PRU00335"/>
    </source>
</evidence>
<dbReference type="SUPFAM" id="SSF46689">
    <property type="entry name" value="Homeodomain-like"/>
    <property type="match status" value="1"/>
</dbReference>
<feature type="DNA-binding region" description="H-T-H motif" evidence="2">
    <location>
        <begin position="38"/>
        <end position="57"/>
    </location>
</feature>
<sequence>MPDAAQLTETPAKRGEGRRALLEAARLEFEEQGFDGTNSNVIAKRAGFAPQTFYRHFKDKLAIFLEVYAVWVEQEAVELANATSARAFAEAIIAHHTKHKVFRRSLRSLTVEDPAVGAVRAAARQAQIQALAQGSQKFAARTFAEQCATLLTIERLCDAVADGDYDALGVPPAEARATVIRAIRQVVDLP</sequence>
<dbReference type="InterPro" id="IPR050109">
    <property type="entry name" value="HTH-type_TetR-like_transc_reg"/>
</dbReference>
<reference evidence="4 5" key="1">
    <citation type="submission" date="2018-09" db="EMBL/GenBank/DDBJ databases">
        <authorList>
            <person name="Zhu H."/>
        </authorList>
    </citation>
    <scope>NUCLEOTIDE SEQUENCE [LARGE SCALE GENOMIC DNA]</scope>
    <source>
        <strain evidence="4 5">K1W22B-8</strain>
    </source>
</reference>
<dbReference type="OrthoDB" id="2356263at2"/>
<evidence type="ECO:0000313" key="5">
    <source>
        <dbReference type="Proteomes" id="UP000284605"/>
    </source>
</evidence>
<dbReference type="InterPro" id="IPR009057">
    <property type="entry name" value="Homeodomain-like_sf"/>
</dbReference>
<evidence type="ECO:0000259" key="3">
    <source>
        <dbReference type="PROSITE" id="PS50977"/>
    </source>
</evidence>